<reference evidence="2" key="3">
    <citation type="journal article" date="2010" name="Genome Res.">
        <title>Population genomic sequencing of Coccidioides fungi reveals recent hybridization and transposon control.</title>
        <authorList>
            <person name="Neafsey D.E."/>
            <person name="Barker B.M."/>
            <person name="Sharpton T.J."/>
            <person name="Stajich J.E."/>
            <person name="Park D.J."/>
            <person name="Whiston E."/>
            <person name="Hung C.-Y."/>
            <person name="McMahan C."/>
            <person name="White J."/>
            <person name="Sykes S."/>
            <person name="Heiman D."/>
            <person name="Young S."/>
            <person name="Zeng Q."/>
            <person name="Abouelleil A."/>
            <person name="Aftuck L."/>
            <person name="Bessette D."/>
            <person name="Brown A."/>
            <person name="FitzGerald M."/>
            <person name="Lui A."/>
            <person name="Macdonald J.P."/>
            <person name="Priest M."/>
            <person name="Orbach M.J."/>
            <person name="Galgiani J.N."/>
            <person name="Kirkland T.N."/>
            <person name="Cole G.T."/>
            <person name="Birren B.W."/>
            <person name="Henn M.R."/>
            <person name="Taylor J.W."/>
            <person name="Rounsley S.D."/>
        </authorList>
    </citation>
    <scope>NUCLEOTIDE SEQUENCE [LARGE SCALE GENOMIC DNA]</scope>
    <source>
        <strain evidence="2">RMSCC 3488</strain>
    </source>
</reference>
<reference evidence="2" key="2">
    <citation type="journal article" date="2009" name="Genome Res.">
        <title>Comparative genomic analyses of the human fungal pathogens Coccidioides and their relatives.</title>
        <authorList>
            <person name="Sharpton T.J."/>
            <person name="Stajich J.E."/>
            <person name="Rounsley S.D."/>
            <person name="Gardner M.J."/>
            <person name="Wortman J.R."/>
            <person name="Jordar V.S."/>
            <person name="Maiti R."/>
            <person name="Kodira C.D."/>
            <person name="Neafsey D.E."/>
            <person name="Zeng Q."/>
            <person name="Hung C.-Y."/>
            <person name="McMahan C."/>
            <person name="Muszewska A."/>
            <person name="Grynberg M."/>
            <person name="Mandel M.A."/>
            <person name="Kellner E.M."/>
            <person name="Barker B.M."/>
            <person name="Galgiani J.N."/>
            <person name="Orbach M.J."/>
            <person name="Kirkland T.N."/>
            <person name="Cole G.T."/>
            <person name="Henn M.R."/>
            <person name="Birren B.W."/>
            <person name="Taylor J.W."/>
        </authorList>
    </citation>
    <scope>NUCLEOTIDE SEQUENCE [LARGE SCALE GENOMIC DNA]</scope>
    <source>
        <strain evidence="2">RMSCC 3488</strain>
    </source>
</reference>
<organism evidence="1 2">
    <name type="scientific">Coccidioides posadasii RMSCC 3488</name>
    <dbReference type="NCBI Taxonomy" id="454284"/>
    <lineage>
        <taxon>Eukaryota</taxon>
        <taxon>Fungi</taxon>
        <taxon>Dikarya</taxon>
        <taxon>Ascomycota</taxon>
        <taxon>Pezizomycotina</taxon>
        <taxon>Eurotiomycetes</taxon>
        <taxon>Eurotiomycetidae</taxon>
        <taxon>Onygenales</taxon>
        <taxon>Onygenaceae</taxon>
        <taxon>Coccidioides</taxon>
    </lineage>
</organism>
<accession>A0A0J6IC47</accession>
<dbReference type="AlphaFoldDB" id="A0A0J6IC47"/>
<protein>
    <submittedName>
        <fullName evidence="1">Uncharacterized protein</fullName>
    </submittedName>
</protein>
<evidence type="ECO:0000313" key="2">
    <source>
        <dbReference type="Proteomes" id="UP000054567"/>
    </source>
</evidence>
<dbReference type="VEuPathDB" id="FungiDB:CPAG_05563"/>
<name>A0A0J6IC47_COCPO</name>
<dbReference type="EMBL" id="DS268111">
    <property type="protein sequence ID" value="KMM69242.1"/>
    <property type="molecule type" value="Genomic_DNA"/>
</dbReference>
<reference evidence="1 2" key="1">
    <citation type="submission" date="2007-06" db="EMBL/GenBank/DDBJ databases">
        <title>The Genome Sequence of Coccidioides posadasii RMSCC_3488.</title>
        <authorList>
            <consortium name="Coccidioides Genome Resources Consortium"/>
            <consortium name="The Broad Institute Genome Sequencing Platform"/>
            <person name="Henn M.R."/>
            <person name="Sykes S."/>
            <person name="Young S."/>
            <person name="Jaffe D."/>
            <person name="Berlin A."/>
            <person name="Alvarez P."/>
            <person name="Butler J."/>
            <person name="Gnerre S."/>
            <person name="Grabherr M."/>
            <person name="Mauceli E."/>
            <person name="Brockman W."/>
            <person name="Kodira C."/>
            <person name="Alvarado L."/>
            <person name="Zeng Q."/>
            <person name="Crawford M."/>
            <person name="Antoine C."/>
            <person name="Devon K."/>
            <person name="Galgiani J."/>
            <person name="Orsborn K."/>
            <person name="Lewis M.L."/>
            <person name="Nusbaum C."/>
            <person name="Galagan J."/>
            <person name="Birren B."/>
        </authorList>
    </citation>
    <scope>NUCLEOTIDE SEQUENCE [LARGE SCALE GENOMIC DNA]</scope>
    <source>
        <strain evidence="1 2">RMSCC 3488</strain>
    </source>
</reference>
<gene>
    <name evidence="1" type="ORF">CPAG_05563</name>
</gene>
<proteinExistence type="predicted"/>
<sequence>MSVRTPRYRDIVGAVSVQWTLNDENSFFWIFGMVSHGPVCAMGKIATAPAPCCHWGATPKFVADGGQIVSEKSGTAPRITLGLVGKSAPSYARPGAYFVSNNSGITK</sequence>
<evidence type="ECO:0000313" key="1">
    <source>
        <dbReference type="EMBL" id="KMM69242.1"/>
    </source>
</evidence>
<dbReference type="Proteomes" id="UP000054567">
    <property type="component" value="Unassembled WGS sequence"/>
</dbReference>